<protein>
    <recommendedName>
        <fullName evidence="10">WD repeat and FYVE domain-containing protein 3</fullName>
    </recommendedName>
</protein>
<keyword evidence="9" id="KW-1185">Reference proteome</keyword>
<dbReference type="InterPro" id="IPR036322">
    <property type="entry name" value="WD40_repeat_dom_sf"/>
</dbReference>
<feature type="region of interest" description="Disordered" evidence="5">
    <location>
        <begin position="670"/>
        <end position="699"/>
    </location>
</feature>
<dbReference type="InterPro" id="IPR017455">
    <property type="entry name" value="Znf_FYVE-rel"/>
</dbReference>
<dbReference type="Gene3D" id="1.10.1540.10">
    <property type="entry name" value="BEACH domain"/>
    <property type="match status" value="1"/>
</dbReference>
<dbReference type="Proteomes" id="UP001057375">
    <property type="component" value="Unassembled WGS sequence"/>
</dbReference>
<feature type="domain" description="BEACH" evidence="7">
    <location>
        <begin position="1"/>
        <end position="187"/>
    </location>
</feature>
<evidence type="ECO:0000313" key="8">
    <source>
        <dbReference type="EMBL" id="GKT34705.1"/>
    </source>
</evidence>
<feature type="compositionally biased region" description="Basic and acidic residues" evidence="5">
    <location>
        <begin position="764"/>
        <end position="779"/>
    </location>
</feature>
<dbReference type="SUPFAM" id="SSF57903">
    <property type="entry name" value="FYVE/PHD zinc finger"/>
    <property type="match status" value="1"/>
</dbReference>
<feature type="domain" description="FYVE-type" evidence="6">
    <location>
        <begin position="915"/>
        <end position="975"/>
    </location>
</feature>
<evidence type="ECO:0000256" key="2">
    <source>
        <dbReference type="ARBA" id="ARBA00022771"/>
    </source>
</evidence>
<dbReference type="Pfam" id="PF01363">
    <property type="entry name" value="FYVE"/>
    <property type="match status" value="1"/>
</dbReference>
<reference evidence="8" key="1">
    <citation type="submission" date="2022-03" db="EMBL/GenBank/DDBJ databases">
        <title>Draft genome sequence of Aduncisulcus paluster, a free-living microaerophilic Fornicata.</title>
        <authorList>
            <person name="Yuyama I."/>
            <person name="Kume K."/>
            <person name="Tamura T."/>
            <person name="Inagaki Y."/>
            <person name="Hashimoto T."/>
        </authorList>
    </citation>
    <scope>NUCLEOTIDE SEQUENCE</scope>
    <source>
        <strain evidence="8">NY0171</strain>
    </source>
</reference>
<dbReference type="SMART" id="SM01026">
    <property type="entry name" value="Beach"/>
    <property type="match status" value="1"/>
</dbReference>
<dbReference type="SUPFAM" id="SSF50978">
    <property type="entry name" value="WD40 repeat-like"/>
    <property type="match status" value="1"/>
</dbReference>
<dbReference type="InterPro" id="IPR000306">
    <property type="entry name" value="Znf_FYVE"/>
</dbReference>
<evidence type="ECO:0000313" key="9">
    <source>
        <dbReference type="Proteomes" id="UP001057375"/>
    </source>
</evidence>
<feature type="compositionally biased region" description="Basic and acidic residues" evidence="5">
    <location>
        <begin position="688"/>
        <end position="699"/>
    </location>
</feature>
<evidence type="ECO:0000256" key="1">
    <source>
        <dbReference type="ARBA" id="ARBA00022723"/>
    </source>
</evidence>
<keyword evidence="2 4" id="KW-0863">Zinc-finger</keyword>
<feature type="compositionally biased region" description="Basic and acidic residues" evidence="5">
    <location>
        <begin position="670"/>
        <end position="679"/>
    </location>
</feature>
<dbReference type="SUPFAM" id="SSF81837">
    <property type="entry name" value="BEACH domain"/>
    <property type="match status" value="1"/>
</dbReference>
<evidence type="ECO:0000256" key="3">
    <source>
        <dbReference type="ARBA" id="ARBA00022833"/>
    </source>
</evidence>
<accession>A0ABQ5KUJ8</accession>
<name>A0ABQ5KUJ8_9EUKA</name>
<feature type="non-terminal residue" evidence="8">
    <location>
        <position position="1"/>
    </location>
</feature>
<dbReference type="InterPro" id="IPR011011">
    <property type="entry name" value="Znf_FYVE_PHD"/>
</dbReference>
<dbReference type="InterPro" id="IPR013083">
    <property type="entry name" value="Znf_RING/FYVE/PHD"/>
</dbReference>
<sequence>LLYLHSIMELITLPRLLFCTTLFVLNHTQVNILFTSVCATWRAASSLNMADVKELIPEFFYLPSLFTNQNVLNFGQSQETLKPVNDVELPMWAHNSPVAFTRIMRQALESSFCSDELCSWIDLIFGFKQRGPAAHEAVNIFYPLTYASKRHIEGETNVEEKRSKMLQMRYFGLTPKQLFESEAHPHKNRRASSDVNRVNISFLPSLLGVACTASISSFVSNIPALSIVSSFNSSALTFNPEIDASQTIAQVGMPGSALVNFISAKPMQDVLFDEASSSGLPKEQTSIGDVSMHESTMEYSVYAAPFDRGIVIREASSVHGNPLDGISSNTHTSFRDIMKSPVLLCFPSIHSGPIDSLCVGDGLFVTSCRNSVKIWKIIDNSDSQKVGDIHVNVAGLFPYNRAYSHANDVLSLCAGFNMDNKVISMQMNEETHLLYILTSDATVVLIDSRSYVIYRVLSHLLCPSKQFYEGQPSPCSISSPLTPPPYSSSLSSSGPRLCMWVSHDWVWVCDGVFLAICDIHSGQYVVNTRISGEVTDSHRKQQITLSRVSMIRVANNASYFNNTILVAGHEGGEISIWRIRFGIVPSFTKEEEKLKLEFKSMKQTVRKRLDIYHSGDLKRELEEEKRLREEREREKFENAGIKVIEALGAMDEDQAKRIYEKLRKRHEEEERARRQKLLEESAGSSSHAFHDLDSSRMDESSLSVTATTLHEDLSSREDIDARSKAMLKTFEKKLEEYWKTIEELYCSDEAEKCSAEHFANKIEKRHEEEERARRQKLLEESAGSSSHAFHDLDSSRMDESSLSVTATTLHEDLSSREDIDARSKAMLKTFEKKLEEYWKTIEELYCSDEAEKCSAEHFANKIEFVCSPVQHEYPLSSIFIPQSAHVILSCDTACNVKWCCPILSKRAEKVNWISDDDCAFCCGCGVRFTRINRRHHCRCCGYVFCSECSGHKKILPEFYKLRAEKVCKMCFEGRIIREKKAQIGMIFDELH</sequence>
<comment type="caution">
    <text evidence="8">The sequence shown here is derived from an EMBL/GenBank/DDBJ whole genome shotgun (WGS) entry which is preliminary data.</text>
</comment>
<dbReference type="InterPro" id="IPR000409">
    <property type="entry name" value="BEACH_dom"/>
</dbReference>
<dbReference type="PROSITE" id="PS50197">
    <property type="entry name" value="BEACH"/>
    <property type="match status" value="1"/>
</dbReference>
<evidence type="ECO:0000259" key="7">
    <source>
        <dbReference type="PROSITE" id="PS50197"/>
    </source>
</evidence>
<keyword evidence="3" id="KW-0862">Zinc</keyword>
<organism evidence="8 9">
    <name type="scientific">Aduncisulcus paluster</name>
    <dbReference type="NCBI Taxonomy" id="2918883"/>
    <lineage>
        <taxon>Eukaryota</taxon>
        <taxon>Metamonada</taxon>
        <taxon>Carpediemonas-like organisms</taxon>
        <taxon>Aduncisulcus</taxon>
    </lineage>
</organism>
<evidence type="ECO:0000256" key="5">
    <source>
        <dbReference type="SAM" id="MobiDB-lite"/>
    </source>
</evidence>
<gene>
    <name evidence="8" type="ORF">ADUPG1_008010</name>
</gene>
<dbReference type="PROSITE" id="PS50178">
    <property type="entry name" value="ZF_FYVE"/>
    <property type="match status" value="1"/>
</dbReference>
<dbReference type="InterPro" id="IPR050865">
    <property type="entry name" value="BEACH_Domain"/>
</dbReference>
<dbReference type="SMART" id="SM00064">
    <property type="entry name" value="FYVE"/>
    <property type="match status" value="1"/>
</dbReference>
<dbReference type="EMBL" id="BQXS01010853">
    <property type="protein sequence ID" value="GKT34705.1"/>
    <property type="molecule type" value="Genomic_DNA"/>
</dbReference>
<proteinExistence type="predicted"/>
<feature type="region of interest" description="Disordered" evidence="5">
    <location>
        <begin position="764"/>
        <end position="796"/>
    </location>
</feature>
<dbReference type="PANTHER" id="PTHR13743">
    <property type="entry name" value="BEIGE/BEACH-RELATED"/>
    <property type="match status" value="1"/>
</dbReference>
<dbReference type="Gene3D" id="3.30.40.10">
    <property type="entry name" value="Zinc/RING finger domain, C3HC4 (zinc finger)"/>
    <property type="match status" value="1"/>
</dbReference>
<evidence type="ECO:0000256" key="4">
    <source>
        <dbReference type="PROSITE-ProRule" id="PRU00091"/>
    </source>
</evidence>
<evidence type="ECO:0008006" key="10">
    <source>
        <dbReference type="Google" id="ProtNLM"/>
    </source>
</evidence>
<dbReference type="Pfam" id="PF02138">
    <property type="entry name" value="Beach"/>
    <property type="match status" value="1"/>
</dbReference>
<dbReference type="InterPro" id="IPR036372">
    <property type="entry name" value="BEACH_dom_sf"/>
</dbReference>
<evidence type="ECO:0000259" key="6">
    <source>
        <dbReference type="PROSITE" id="PS50178"/>
    </source>
</evidence>
<keyword evidence="1" id="KW-0479">Metal-binding</keyword>